<dbReference type="EMBL" id="CAJVPL010002050">
    <property type="protein sequence ID" value="CAG8597438.1"/>
    <property type="molecule type" value="Genomic_DNA"/>
</dbReference>
<evidence type="ECO:0000313" key="2">
    <source>
        <dbReference type="Proteomes" id="UP000789831"/>
    </source>
</evidence>
<organism evidence="1 2">
    <name type="scientific">Ambispora gerdemannii</name>
    <dbReference type="NCBI Taxonomy" id="144530"/>
    <lineage>
        <taxon>Eukaryota</taxon>
        <taxon>Fungi</taxon>
        <taxon>Fungi incertae sedis</taxon>
        <taxon>Mucoromycota</taxon>
        <taxon>Glomeromycotina</taxon>
        <taxon>Glomeromycetes</taxon>
        <taxon>Archaeosporales</taxon>
        <taxon>Ambisporaceae</taxon>
        <taxon>Ambispora</taxon>
    </lineage>
</organism>
<accession>A0A9N9GF06</accession>
<sequence length="87" mass="10571">MKINNNYIKSASKELEVRNWGQTFKLTIEPFAKEEDVWNMMFSSSKGDNDDHQHHNLLRRRMEYSSKKNKEHQTQNMDEYFDLNLCR</sequence>
<evidence type="ECO:0000313" key="1">
    <source>
        <dbReference type="EMBL" id="CAG8597438.1"/>
    </source>
</evidence>
<gene>
    <name evidence="1" type="ORF">AGERDE_LOCUS8922</name>
</gene>
<proteinExistence type="predicted"/>
<name>A0A9N9GF06_9GLOM</name>
<keyword evidence="2" id="KW-1185">Reference proteome</keyword>
<comment type="caution">
    <text evidence="1">The sequence shown here is derived from an EMBL/GenBank/DDBJ whole genome shotgun (WGS) entry which is preliminary data.</text>
</comment>
<dbReference type="AlphaFoldDB" id="A0A9N9GF06"/>
<dbReference type="Proteomes" id="UP000789831">
    <property type="component" value="Unassembled WGS sequence"/>
</dbReference>
<reference evidence="1" key="1">
    <citation type="submission" date="2021-06" db="EMBL/GenBank/DDBJ databases">
        <authorList>
            <person name="Kallberg Y."/>
            <person name="Tangrot J."/>
            <person name="Rosling A."/>
        </authorList>
    </citation>
    <scope>NUCLEOTIDE SEQUENCE</scope>
    <source>
        <strain evidence="1">MT106</strain>
    </source>
</reference>
<protein>
    <submittedName>
        <fullName evidence="1">3368_t:CDS:1</fullName>
    </submittedName>
</protein>